<dbReference type="EMBL" id="JARBJD010000243">
    <property type="protein sequence ID" value="KAK2945933.1"/>
    <property type="molecule type" value="Genomic_DNA"/>
</dbReference>
<reference evidence="8 9" key="1">
    <citation type="journal article" date="2022" name="bioRxiv">
        <title>Genomics of Preaxostyla Flagellates Illuminates Evolutionary Transitions and the Path Towards Mitochondrial Loss.</title>
        <authorList>
            <person name="Novak L.V.F."/>
            <person name="Treitli S.C."/>
            <person name="Pyrih J."/>
            <person name="Halakuc P."/>
            <person name="Pipaliya S.V."/>
            <person name="Vacek V."/>
            <person name="Brzon O."/>
            <person name="Soukal P."/>
            <person name="Eme L."/>
            <person name="Dacks J.B."/>
            <person name="Karnkowska A."/>
            <person name="Elias M."/>
            <person name="Hampl V."/>
        </authorList>
    </citation>
    <scope>NUCLEOTIDE SEQUENCE [LARGE SCALE GENOMIC DNA]</scope>
    <source>
        <strain evidence="8">NAU3</strain>
        <tissue evidence="8">Gut</tissue>
    </source>
</reference>
<evidence type="ECO:0000256" key="1">
    <source>
        <dbReference type="ARBA" id="ARBA00000032"/>
    </source>
</evidence>
<evidence type="ECO:0000256" key="4">
    <source>
        <dbReference type="ARBA" id="ARBA00022801"/>
    </source>
</evidence>
<keyword evidence="9" id="KW-1185">Reference proteome</keyword>
<evidence type="ECO:0000256" key="3">
    <source>
        <dbReference type="ARBA" id="ARBA00022729"/>
    </source>
</evidence>
<evidence type="ECO:0000313" key="8">
    <source>
        <dbReference type="EMBL" id="KAK2945933.1"/>
    </source>
</evidence>
<accession>A0ABQ9X2V8</accession>
<keyword evidence="3" id="KW-0732">Signal</keyword>
<dbReference type="PANTHER" id="PTHR11567">
    <property type="entry name" value="ACID PHOSPHATASE-RELATED"/>
    <property type="match status" value="1"/>
</dbReference>
<dbReference type="InterPro" id="IPR029033">
    <property type="entry name" value="His_PPase_superfam"/>
</dbReference>
<keyword evidence="4" id="KW-0378">Hydrolase</keyword>
<sequence>MLLSFFSIIRLVLMSELVSVTVISKNGDRGQDVAIPGWTVTSPLQITPLGLQQHVRLGEVLKEKYVDELKFLAPKFSPKNIYSRASVSERTMMSASAQLAGIFPLGAGPNNMFNFPVVSELQHDDYFANAPQLCPSGRKYWEETQKSEEYVQSMAKFDQLLQDASTLLDFDVTLYNLENVYQAMEYQNKYSKLNPEQTTVFNQLAEALHTQELYKYPNDDANWLTVANGLFFYDLFFGNPARDGVLFSTYYNETLNPKQLRLYTMHSSTVFSVLRSLNATVSSRPYSAAAIIIELYAFGDYPRFTDGYLKFYYQPDESSANKGHLWNPFTPRGCVKPTDDPDGCKLEDIQEEFFDHVFSAEEREDYITLVCSRKPSDRYAPAKYRKQTPGRTGLHTTILTIFGLSLFVCIALIVVGCCAMQSRSRKAQSYAILASEPT</sequence>
<gene>
    <name evidence="8" type="ORF">BLNAU_19150</name>
</gene>
<comment type="catalytic activity">
    <reaction evidence="1">
        <text>a phosphate monoester + H2O = an alcohol + phosphate</text>
        <dbReference type="Rhea" id="RHEA:15017"/>
        <dbReference type="ChEBI" id="CHEBI:15377"/>
        <dbReference type="ChEBI" id="CHEBI:30879"/>
        <dbReference type="ChEBI" id="CHEBI:43474"/>
        <dbReference type="ChEBI" id="CHEBI:67140"/>
        <dbReference type="EC" id="3.1.3.2"/>
    </reaction>
</comment>
<evidence type="ECO:0000256" key="7">
    <source>
        <dbReference type="SAM" id="Phobius"/>
    </source>
</evidence>
<name>A0ABQ9X2V8_9EUKA</name>
<dbReference type="Gene3D" id="3.40.50.1240">
    <property type="entry name" value="Phosphoglycerate mutase-like"/>
    <property type="match status" value="1"/>
</dbReference>
<dbReference type="InterPro" id="IPR000560">
    <property type="entry name" value="His_Pase_clade-2"/>
</dbReference>
<keyword evidence="6" id="KW-0325">Glycoprotein</keyword>
<dbReference type="SUPFAM" id="SSF53254">
    <property type="entry name" value="Phosphoglycerate mutase-like"/>
    <property type="match status" value="1"/>
</dbReference>
<evidence type="ECO:0000256" key="2">
    <source>
        <dbReference type="ARBA" id="ARBA00005375"/>
    </source>
</evidence>
<organism evidence="8 9">
    <name type="scientific">Blattamonas nauphoetae</name>
    <dbReference type="NCBI Taxonomy" id="2049346"/>
    <lineage>
        <taxon>Eukaryota</taxon>
        <taxon>Metamonada</taxon>
        <taxon>Preaxostyla</taxon>
        <taxon>Oxymonadida</taxon>
        <taxon>Blattamonas</taxon>
    </lineage>
</organism>
<evidence type="ECO:0000256" key="5">
    <source>
        <dbReference type="ARBA" id="ARBA00023157"/>
    </source>
</evidence>
<proteinExistence type="inferred from homology"/>
<dbReference type="Pfam" id="PF00328">
    <property type="entry name" value="His_Phos_2"/>
    <property type="match status" value="1"/>
</dbReference>
<evidence type="ECO:0008006" key="10">
    <source>
        <dbReference type="Google" id="ProtNLM"/>
    </source>
</evidence>
<comment type="similarity">
    <text evidence="2">Belongs to the histidine acid phosphatase family.</text>
</comment>
<dbReference type="PANTHER" id="PTHR11567:SF211">
    <property type="entry name" value="PROSTATIC ACID PHOSPHATASE"/>
    <property type="match status" value="1"/>
</dbReference>
<keyword evidence="7" id="KW-0472">Membrane</keyword>
<keyword evidence="7" id="KW-1133">Transmembrane helix</keyword>
<dbReference type="Proteomes" id="UP001281761">
    <property type="component" value="Unassembled WGS sequence"/>
</dbReference>
<comment type="caution">
    <text evidence="8">The sequence shown here is derived from an EMBL/GenBank/DDBJ whole genome shotgun (WGS) entry which is preliminary data.</text>
</comment>
<dbReference type="CDD" id="cd07061">
    <property type="entry name" value="HP_HAP_like"/>
    <property type="match status" value="1"/>
</dbReference>
<evidence type="ECO:0000256" key="6">
    <source>
        <dbReference type="ARBA" id="ARBA00023180"/>
    </source>
</evidence>
<dbReference type="InterPro" id="IPR050645">
    <property type="entry name" value="Histidine_acid_phosphatase"/>
</dbReference>
<keyword evidence="5" id="KW-1015">Disulfide bond</keyword>
<feature type="transmembrane region" description="Helical" evidence="7">
    <location>
        <begin position="398"/>
        <end position="420"/>
    </location>
</feature>
<protein>
    <recommendedName>
        <fullName evidence="10">Acid phosphatase</fullName>
    </recommendedName>
</protein>
<keyword evidence="7" id="KW-0812">Transmembrane</keyword>
<evidence type="ECO:0000313" key="9">
    <source>
        <dbReference type="Proteomes" id="UP001281761"/>
    </source>
</evidence>